<gene>
    <name evidence="10" type="ORF">DW663_11050</name>
</gene>
<dbReference type="InterPro" id="IPR018934">
    <property type="entry name" value="RIO_dom"/>
</dbReference>
<name>A0A414PP13_FUSMR</name>
<dbReference type="InterPro" id="IPR011009">
    <property type="entry name" value="Kinase-like_dom_sf"/>
</dbReference>
<keyword evidence="4" id="KW-0547">Nucleotide-binding</keyword>
<comment type="caution">
    <text evidence="10">The sequence shown here is derived from an EMBL/GenBank/DDBJ whole genome shotgun (WGS) entry which is preliminary data.</text>
</comment>
<dbReference type="Pfam" id="PF01163">
    <property type="entry name" value="RIO1"/>
    <property type="match status" value="1"/>
</dbReference>
<evidence type="ECO:0000256" key="3">
    <source>
        <dbReference type="ARBA" id="ARBA00022679"/>
    </source>
</evidence>
<keyword evidence="6" id="KW-0067">ATP-binding</keyword>
<protein>
    <recommendedName>
        <fullName evidence="1">non-specific serine/threonine protein kinase</fullName>
        <ecNumber evidence="1">2.7.11.1</ecNumber>
    </recommendedName>
</protein>
<dbReference type="Gene3D" id="1.10.510.10">
    <property type="entry name" value="Transferase(Phosphotransferase) domain 1"/>
    <property type="match status" value="1"/>
</dbReference>
<evidence type="ECO:0000259" key="9">
    <source>
        <dbReference type="Pfam" id="PF01163"/>
    </source>
</evidence>
<proteinExistence type="predicted"/>
<dbReference type="EMBL" id="QRHL01000028">
    <property type="protein sequence ID" value="RHF70267.1"/>
    <property type="molecule type" value="Genomic_DNA"/>
</dbReference>
<dbReference type="Proteomes" id="UP000284676">
    <property type="component" value="Unassembled WGS sequence"/>
</dbReference>
<comment type="catalytic activity">
    <reaction evidence="7">
        <text>L-threonyl-[protein] + ATP = O-phospho-L-threonyl-[protein] + ADP + H(+)</text>
        <dbReference type="Rhea" id="RHEA:46608"/>
        <dbReference type="Rhea" id="RHEA-COMP:11060"/>
        <dbReference type="Rhea" id="RHEA-COMP:11605"/>
        <dbReference type="ChEBI" id="CHEBI:15378"/>
        <dbReference type="ChEBI" id="CHEBI:30013"/>
        <dbReference type="ChEBI" id="CHEBI:30616"/>
        <dbReference type="ChEBI" id="CHEBI:61977"/>
        <dbReference type="ChEBI" id="CHEBI:456216"/>
        <dbReference type="EC" id="2.7.11.1"/>
    </reaction>
</comment>
<dbReference type="GO" id="GO:0004674">
    <property type="term" value="F:protein serine/threonine kinase activity"/>
    <property type="evidence" value="ECO:0007669"/>
    <property type="project" value="UniProtKB-KW"/>
</dbReference>
<comment type="catalytic activity">
    <reaction evidence="8">
        <text>L-seryl-[protein] + ATP = O-phospho-L-seryl-[protein] + ADP + H(+)</text>
        <dbReference type="Rhea" id="RHEA:17989"/>
        <dbReference type="Rhea" id="RHEA-COMP:9863"/>
        <dbReference type="Rhea" id="RHEA-COMP:11604"/>
        <dbReference type="ChEBI" id="CHEBI:15378"/>
        <dbReference type="ChEBI" id="CHEBI:29999"/>
        <dbReference type="ChEBI" id="CHEBI:30616"/>
        <dbReference type="ChEBI" id="CHEBI:83421"/>
        <dbReference type="ChEBI" id="CHEBI:456216"/>
        <dbReference type="EC" id="2.7.11.1"/>
    </reaction>
</comment>
<dbReference type="AlphaFoldDB" id="A0A414PP13"/>
<evidence type="ECO:0000256" key="2">
    <source>
        <dbReference type="ARBA" id="ARBA00022527"/>
    </source>
</evidence>
<dbReference type="RefSeq" id="WP_118234644.1">
    <property type="nucleotide sequence ID" value="NZ_QRHL01000028.1"/>
</dbReference>
<evidence type="ECO:0000256" key="7">
    <source>
        <dbReference type="ARBA" id="ARBA00047899"/>
    </source>
</evidence>
<reference evidence="10 11" key="1">
    <citation type="submission" date="2018-08" db="EMBL/GenBank/DDBJ databases">
        <title>A genome reference for cultivated species of the human gut microbiota.</title>
        <authorList>
            <person name="Zou Y."/>
            <person name="Xue W."/>
            <person name="Luo G."/>
        </authorList>
    </citation>
    <scope>NUCLEOTIDE SEQUENCE [LARGE SCALE GENOMIC DNA]</scope>
    <source>
        <strain evidence="10 11">AM25-1</strain>
    </source>
</reference>
<evidence type="ECO:0000256" key="6">
    <source>
        <dbReference type="ARBA" id="ARBA00022840"/>
    </source>
</evidence>
<evidence type="ECO:0000256" key="4">
    <source>
        <dbReference type="ARBA" id="ARBA00022741"/>
    </source>
</evidence>
<evidence type="ECO:0000256" key="5">
    <source>
        <dbReference type="ARBA" id="ARBA00022777"/>
    </source>
</evidence>
<dbReference type="GO" id="GO:0005524">
    <property type="term" value="F:ATP binding"/>
    <property type="evidence" value="ECO:0007669"/>
    <property type="project" value="UniProtKB-KW"/>
</dbReference>
<keyword evidence="2" id="KW-0723">Serine/threonine-protein kinase</keyword>
<dbReference type="SUPFAM" id="SSF56112">
    <property type="entry name" value="Protein kinase-like (PK-like)"/>
    <property type="match status" value="1"/>
</dbReference>
<evidence type="ECO:0000313" key="11">
    <source>
        <dbReference type="Proteomes" id="UP000284676"/>
    </source>
</evidence>
<keyword evidence="3" id="KW-0808">Transferase</keyword>
<feature type="domain" description="RIO-type" evidence="9">
    <location>
        <begin position="71"/>
        <end position="172"/>
    </location>
</feature>
<evidence type="ECO:0000256" key="8">
    <source>
        <dbReference type="ARBA" id="ARBA00048679"/>
    </source>
</evidence>
<organism evidence="10 11">
    <name type="scientific">Fusobacterium mortiferum</name>
    <dbReference type="NCBI Taxonomy" id="850"/>
    <lineage>
        <taxon>Bacteria</taxon>
        <taxon>Fusobacteriati</taxon>
        <taxon>Fusobacteriota</taxon>
        <taxon>Fusobacteriia</taxon>
        <taxon>Fusobacteriales</taxon>
        <taxon>Fusobacteriaceae</taxon>
        <taxon>Fusobacterium</taxon>
    </lineage>
</organism>
<accession>A0A414PP13</accession>
<dbReference type="EC" id="2.7.11.1" evidence="1"/>
<sequence length="242" mass="28181">MFKKNINLIKKNIVKFLILNYPNCNIKRENLSLLNEGKFANATVFRYKDKNLDLTIKDFSGSPWLVRKTFGKLFINLEYNNLVKLSNNPSIAKNPKKLSECTLAFGFIEGKALKFFPKSSIEKDFFLKLEKNVKAMHSKNIVHLDLRNLGNILVGKDGHPYIIDFQSAISTKYLGSWLSKILKTSDLTGVYKCWNNRCTEPLDEKRSNILTEFNKLRKVWIFRGYPLSRALKKIKEFIYQKN</sequence>
<keyword evidence="5" id="KW-0418">Kinase</keyword>
<evidence type="ECO:0000256" key="1">
    <source>
        <dbReference type="ARBA" id="ARBA00012513"/>
    </source>
</evidence>
<evidence type="ECO:0000313" key="10">
    <source>
        <dbReference type="EMBL" id="RHF70267.1"/>
    </source>
</evidence>